<keyword evidence="2" id="KW-1185">Reference proteome</keyword>
<dbReference type="AlphaFoldDB" id="A0A7W6C0U8"/>
<dbReference type="Proteomes" id="UP000531216">
    <property type="component" value="Unassembled WGS sequence"/>
</dbReference>
<evidence type="ECO:0000313" key="2">
    <source>
        <dbReference type="Proteomes" id="UP000531216"/>
    </source>
</evidence>
<accession>A0A7W6C0U8</accession>
<name>A0A7W6C0U8_9HYPH</name>
<protein>
    <submittedName>
        <fullName evidence="1">Uncharacterized protein</fullName>
    </submittedName>
</protein>
<reference evidence="1 2" key="1">
    <citation type="submission" date="2020-08" db="EMBL/GenBank/DDBJ databases">
        <title>Genomic Encyclopedia of Type Strains, Phase IV (KMG-IV): sequencing the most valuable type-strain genomes for metagenomic binning, comparative biology and taxonomic classification.</title>
        <authorList>
            <person name="Goeker M."/>
        </authorList>
    </citation>
    <scope>NUCLEOTIDE SEQUENCE [LARGE SCALE GENOMIC DNA]</scope>
    <source>
        <strain evidence="1 2">DSM 25024</strain>
    </source>
</reference>
<gene>
    <name evidence="1" type="ORF">GGR05_004527</name>
</gene>
<organism evidence="1 2">
    <name type="scientific">Aureimonas phyllosphaerae</name>
    <dbReference type="NCBI Taxonomy" id="1166078"/>
    <lineage>
        <taxon>Bacteria</taxon>
        <taxon>Pseudomonadati</taxon>
        <taxon>Pseudomonadota</taxon>
        <taxon>Alphaproteobacteria</taxon>
        <taxon>Hyphomicrobiales</taxon>
        <taxon>Aurantimonadaceae</taxon>
        <taxon>Aureimonas</taxon>
    </lineage>
</organism>
<comment type="caution">
    <text evidence="1">The sequence shown here is derived from an EMBL/GenBank/DDBJ whole genome shotgun (WGS) entry which is preliminary data.</text>
</comment>
<dbReference type="RefSeq" id="WP_090966996.1">
    <property type="nucleotide sequence ID" value="NZ_FOOA01000054.1"/>
</dbReference>
<sequence length="62" mass="6916">MDPEELEVGGLYVMDVGPKVRRVLKVEKVYAVTWDVHDDPDSGQTTTLASEFIPIIATRLDV</sequence>
<proteinExistence type="predicted"/>
<dbReference type="EMBL" id="JACIDO010000036">
    <property type="protein sequence ID" value="MBB3938350.1"/>
    <property type="molecule type" value="Genomic_DNA"/>
</dbReference>
<evidence type="ECO:0000313" key="1">
    <source>
        <dbReference type="EMBL" id="MBB3938350.1"/>
    </source>
</evidence>